<evidence type="ECO:0000313" key="2">
    <source>
        <dbReference type="Proteomes" id="UP000283210"/>
    </source>
</evidence>
<dbReference type="InterPro" id="IPR038765">
    <property type="entry name" value="Papain-like_cys_pep_sf"/>
</dbReference>
<proteinExistence type="predicted"/>
<sequence>MIDRVSRRIAALIYPGPWLENTGRDLEIFPKQMSSNCCGIFMLMYALSICTSSEMTFTEGDMPAIRLWWCLQSMERFCTDGHGHRFAIQSSKGNHLQTLRCFDNRKKGGTEDTIQRYPPGYCNPFY</sequence>
<accession>A0A437BYE5</accession>
<dbReference type="AlphaFoldDB" id="A0A437BYE5"/>
<dbReference type="OrthoDB" id="8951552at2759"/>
<name>A0A437BYE5_ORYJA</name>
<dbReference type="EMBL" id="ML136770">
    <property type="protein sequence ID" value="RVE55400.1"/>
    <property type="molecule type" value="Genomic_DNA"/>
</dbReference>
<reference evidence="1 2" key="1">
    <citation type="submission" date="2018-11" db="EMBL/GenBank/DDBJ databases">
        <authorList>
            <person name="Lopez-Roques C."/>
            <person name="Donnadieu C."/>
            <person name="Bouchez O."/>
            <person name="Klopp C."/>
            <person name="Cabau C."/>
            <person name="Zahm M."/>
        </authorList>
    </citation>
    <scope>NUCLEOTIDE SEQUENCE [LARGE SCALE GENOMIC DNA]</scope>
    <source>
        <strain evidence="1">RS831</strain>
        <tissue evidence="1">Whole body</tissue>
    </source>
</reference>
<dbReference type="Gene3D" id="3.40.395.10">
    <property type="entry name" value="Adenoviral Proteinase, Chain A"/>
    <property type="match status" value="1"/>
</dbReference>
<organism evidence="1 2">
    <name type="scientific">Oryzias javanicus</name>
    <name type="common">Javanese ricefish</name>
    <name type="synonym">Aplocheilus javanicus</name>
    <dbReference type="NCBI Taxonomy" id="123683"/>
    <lineage>
        <taxon>Eukaryota</taxon>
        <taxon>Metazoa</taxon>
        <taxon>Chordata</taxon>
        <taxon>Craniata</taxon>
        <taxon>Vertebrata</taxon>
        <taxon>Euteleostomi</taxon>
        <taxon>Actinopterygii</taxon>
        <taxon>Neopterygii</taxon>
        <taxon>Teleostei</taxon>
        <taxon>Neoteleostei</taxon>
        <taxon>Acanthomorphata</taxon>
        <taxon>Ovalentaria</taxon>
        <taxon>Atherinomorphae</taxon>
        <taxon>Beloniformes</taxon>
        <taxon>Adrianichthyidae</taxon>
        <taxon>Oryziinae</taxon>
        <taxon>Oryzias</taxon>
    </lineage>
</organism>
<reference evidence="1 2" key="2">
    <citation type="submission" date="2019-01" db="EMBL/GenBank/DDBJ databases">
        <title>A chromosome length genome reference of the Java medaka (oryzias javanicus).</title>
        <authorList>
            <person name="Herpin A."/>
            <person name="Takehana Y."/>
            <person name="Naruse K."/>
            <person name="Ansai S."/>
            <person name="Kawaguchi M."/>
        </authorList>
    </citation>
    <scope>NUCLEOTIDE SEQUENCE [LARGE SCALE GENOMIC DNA]</scope>
    <source>
        <strain evidence="1">RS831</strain>
        <tissue evidence="1">Whole body</tissue>
    </source>
</reference>
<protein>
    <submittedName>
        <fullName evidence="1">Uncharacterized protein</fullName>
    </submittedName>
</protein>
<evidence type="ECO:0000313" key="1">
    <source>
        <dbReference type="EMBL" id="RVE55400.1"/>
    </source>
</evidence>
<dbReference type="Proteomes" id="UP000283210">
    <property type="component" value="Unassembled WGS sequence"/>
</dbReference>
<gene>
    <name evidence="1" type="ORF">OJAV_G00236710</name>
</gene>
<keyword evidence="2" id="KW-1185">Reference proteome</keyword>
<dbReference type="SUPFAM" id="SSF54001">
    <property type="entry name" value="Cysteine proteinases"/>
    <property type="match status" value="1"/>
</dbReference>